<evidence type="ECO:0000256" key="1">
    <source>
        <dbReference type="ARBA" id="ARBA00004642"/>
    </source>
</evidence>
<dbReference type="Pfam" id="PF21788">
    <property type="entry name" value="TNP-like_GBD"/>
    <property type="match status" value="1"/>
</dbReference>
<dbReference type="InterPro" id="IPR006612">
    <property type="entry name" value="THAP_Znf"/>
</dbReference>
<dbReference type="PROSITE" id="PS50950">
    <property type="entry name" value="ZF_THAP"/>
    <property type="match status" value="1"/>
</dbReference>
<evidence type="ECO:0000256" key="10">
    <source>
        <dbReference type="ARBA" id="ARBA00023242"/>
    </source>
</evidence>
<dbReference type="PANTHER" id="PTHR46600:SF1">
    <property type="entry name" value="THAP DOMAIN-CONTAINING PROTEIN 1"/>
    <property type="match status" value="1"/>
</dbReference>
<dbReference type="Pfam" id="PF05485">
    <property type="entry name" value="THAP"/>
    <property type="match status" value="1"/>
</dbReference>
<evidence type="ECO:0000256" key="11">
    <source>
        <dbReference type="ARBA" id="ARBA00023306"/>
    </source>
</evidence>
<dbReference type="SMART" id="SM00980">
    <property type="entry name" value="THAP"/>
    <property type="match status" value="1"/>
</dbReference>
<dbReference type="VEuPathDB" id="VectorBase:LOC119181194"/>
<feature type="region of interest" description="Disordered" evidence="13">
    <location>
        <begin position="380"/>
        <end position="399"/>
    </location>
</feature>
<keyword evidence="10" id="KW-0539">Nucleus</keyword>
<evidence type="ECO:0000259" key="14">
    <source>
        <dbReference type="PROSITE" id="PS50950"/>
    </source>
</evidence>
<sequence length="999" mass="110793">MNVGAKFDSYVKFDRAFGDFQVATNTLFVTKASKTVDVVNSRLSAVLTKHDSKLKFANITYVCKHASVVRKTGRGIRPQQRTKKKDCPAKIFVTARRASQLQEVTLVNLEPNNEVVVVAVIRGEERSLISAARKAVIAKDIQNLKCAQRREDEAIQLLQKMNLKAKRLCGTTTAWLTQEEVTLSNHEKDEVQAPENSTFQGVDSGDTLHIDGAQKLLNQSQPSVTTEPLMSGSNTGGSANEKCSAGRAISGSETRSSVNQEGTTSSPVSEIKLPLVKSRGRPSKRVLQSKLKRPREEDDGRPVPFIQLSEKSETQLILSGLIGDSLCPRVLDGAYILQEHDQEVRPEALPSALLDCRVSLPKLKKYFSLDARALLNSSGAGNLERRSSERAPPSAGRCRRGAAELRLQVALRGAPAPGRSSVDMVTGRRDDVAVFSASVGPPRLRGTPQSLGFPGISREHQELLLPPQYVAFITPRITMGRCCVPNCKGNYDNGPKVRLFSFPSDPVQKAKWQRAVRRDDIDVCQLKNPQVYELHFKAEHLQTTSKYTDGDGRTIEVPMKLTRLMPDAVPTIFPGCPSYLSDSQASREEPDVKRRRKENEQLLEAIQESALAFAAEQDENKVENLEDITSRLTRLHQNKFWSQTVCEGCVIFAHVRPTDHAPDLLSSVCVSSYLCVRMFWKRALLTSNDNLKIPEKNPGFSKNNWLNQKNSGKCLYYPRFHSDSPDSLKMEGASFSSQRELHEAEQSSIAKVAYGLTHKALHPSNLEGQNVRLAVKVFSGFVSAALRIRGEELRFEVAEGTAQFIDVIVKWWDIVNVKSPHKGQRLRNVWQEPVSEVNCHQLKYLDEFVDWLDSWKAVKQDTGKLTTETHSALRQTTYALIEVSRKRGLALNPSKCLSLAMIPAGKEKLVKIDPTVKFYENNEAIPAAAVIEKHGKTRRKANIFAAKRIFLVIADKNLSDTSLSDNEAEVSNDVVNVVPTGHLGDFVASADGISEASGN</sequence>
<keyword evidence="8 12" id="KW-0238">DNA-binding</keyword>
<evidence type="ECO:0000313" key="16">
    <source>
        <dbReference type="Proteomes" id="UP000821866"/>
    </source>
</evidence>
<evidence type="ECO:0000256" key="3">
    <source>
        <dbReference type="ARBA" id="ARBA00022723"/>
    </source>
</evidence>
<dbReference type="GO" id="GO:0043565">
    <property type="term" value="F:sequence-specific DNA binding"/>
    <property type="evidence" value="ECO:0007669"/>
    <property type="project" value="InterPro"/>
</dbReference>
<feature type="region of interest" description="Disordered" evidence="13">
    <location>
        <begin position="219"/>
        <end position="302"/>
    </location>
</feature>
<dbReference type="EMBL" id="JABSTU010000002">
    <property type="protein sequence ID" value="KAH8036623.1"/>
    <property type="molecule type" value="Genomic_DNA"/>
</dbReference>
<dbReference type="SMART" id="SM00692">
    <property type="entry name" value="DM3"/>
    <property type="match status" value="1"/>
</dbReference>
<dbReference type="AlphaFoldDB" id="A0A9J6ER18"/>
<comment type="caution">
    <text evidence="15">The sequence shown here is derived from an EMBL/GenBank/DDBJ whole genome shotgun (WGS) entry which is preliminary data.</text>
</comment>
<organism evidence="15 16">
    <name type="scientific">Rhipicephalus microplus</name>
    <name type="common">Cattle tick</name>
    <name type="synonym">Boophilus microplus</name>
    <dbReference type="NCBI Taxonomy" id="6941"/>
    <lineage>
        <taxon>Eukaryota</taxon>
        <taxon>Metazoa</taxon>
        <taxon>Ecdysozoa</taxon>
        <taxon>Arthropoda</taxon>
        <taxon>Chelicerata</taxon>
        <taxon>Arachnida</taxon>
        <taxon>Acari</taxon>
        <taxon>Parasitiformes</taxon>
        <taxon>Ixodida</taxon>
        <taxon>Ixodoidea</taxon>
        <taxon>Ixodidae</taxon>
        <taxon>Rhipicephalinae</taxon>
        <taxon>Rhipicephalus</taxon>
        <taxon>Boophilus</taxon>
    </lineage>
</organism>
<keyword evidence="16" id="KW-1185">Reference proteome</keyword>
<dbReference type="InterPro" id="IPR048366">
    <property type="entry name" value="TNP-like_GBD"/>
</dbReference>
<gene>
    <name evidence="15" type="ORF">HPB51_002677</name>
</gene>
<keyword evidence="6" id="KW-0805">Transcription regulation</keyword>
<dbReference type="Proteomes" id="UP000821866">
    <property type="component" value="Chromosome 10"/>
</dbReference>
<evidence type="ECO:0000256" key="12">
    <source>
        <dbReference type="PROSITE-ProRule" id="PRU00309"/>
    </source>
</evidence>
<evidence type="ECO:0000256" key="9">
    <source>
        <dbReference type="ARBA" id="ARBA00023163"/>
    </source>
</evidence>
<evidence type="ECO:0000256" key="7">
    <source>
        <dbReference type="ARBA" id="ARBA00023054"/>
    </source>
</evidence>
<accession>A0A9J6ER18</accession>
<evidence type="ECO:0000256" key="4">
    <source>
        <dbReference type="ARBA" id="ARBA00022771"/>
    </source>
</evidence>
<dbReference type="GO" id="GO:0005654">
    <property type="term" value="C:nucleoplasm"/>
    <property type="evidence" value="ECO:0007669"/>
    <property type="project" value="UniProtKB-SubCell"/>
</dbReference>
<keyword evidence="9" id="KW-0804">Transcription</keyword>
<proteinExistence type="inferred from homology"/>
<dbReference type="InterPro" id="IPR048325">
    <property type="entry name" value="ZSWIM3_N"/>
</dbReference>
<keyword evidence="5" id="KW-0862">Zinc</keyword>
<evidence type="ECO:0000256" key="6">
    <source>
        <dbReference type="ARBA" id="ARBA00023015"/>
    </source>
</evidence>
<dbReference type="SUPFAM" id="SSF57716">
    <property type="entry name" value="Glucocorticoid receptor-like (DNA-binding domain)"/>
    <property type="match status" value="1"/>
</dbReference>
<dbReference type="GO" id="GO:0008270">
    <property type="term" value="F:zinc ion binding"/>
    <property type="evidence" value="ECO:0007669"/>
    <property type="project" value="UniProtKB-KW"/>
</dbReference>
<dbReference type="VEuPathDB" id="VectorBase:LOC119173768"/>
<evidence type="ECO:0000256" key="8">
    <source>
        <dbReference type="ARBA" id="ARBA00023125"/>
    </source>
</evidence>
<dbReference type="InterPro" id="IPR026516">
    <property type="entry name" value="THAP1/10"/>
</dbReference>
<name>A0A9J6ER18_RHIMP</name>
<keyword evidence="4 12" id="KW-0863">Zinc-finger</keyword>
<evidence type="ECO:0000256" key="5">
    <source>
        <dbReference type="ARBA" id="ARBA00022833"/>
    </source>
</evidence>
<feature type="compositionally biased region" description="Polar residues" evidence="13">
    <location>
        <begin position="219"/>
        <end position="238"/>
    </location>
</feature>
<dbReference type="Pfam" id="PF21599">
    <property type="entry name" value="ZSWIM3_N"/>
    <property type="match status" value="1"/>
</dbReference>
<comment type="subcellular location">
    <subcellularLocation>
        <location evidence="1">Nucleus</location>
        <location evidence="1">Nucleoplasm</location>
    </subcellularLocation>
</comment>
<keyword evidence="11" id="KW-0131">Cell cycle</keyword>
<reference evidence="15" key="2">
    <citation type="submission" date="2021-09" db="EMBL/GenBank/DDBJ databases">
        <authorList>
            <person name="Jia N."/>
            <person name="Wang J."/>
            <person name="Shi W."/>
            <person name="Du L."/>
            <person name="Sun Y."/>
            <person name="Zhan W."/>
            <person name="Jiang J."/>
            <person name="Wang Q."/>
            <person name="Zhang B."/>
            <person name="Ji P."/>
            <person name="Sakyi L.B."/>
            <person name="Cui X."/>
            <person name="Yuan T."/>
            <person name="Jiang B."/>
            <person name="Yang W."/>
            <person name="Lam T.T.-Y."/>
            <person name="Chang Q."/>
            <person name="Ding S."/>
            <person name="Wang X."/>
            <person name="Zhu J."/>
            <person name="Ruan X."/>
            <person name="Zhao L."/>
            <person name="Wei J."/>
            <person name="Que T."/>
            <person name="Du C."/>
            <person name="Cheng J."/>
            <person name="Dai P."/>
            <person name="Han X."/>
            <person name="Huang E."/>
            <person name="Gao Y."/>
            <person name="Liu J."/>
            <person name="Shao H."/>
            <person name="Ye R."/>
            <person name="Li L."/>
            <person name="Wei W."/>
            <person name="Wang X."/>
            <person name="Wang C."/>
            <person name="Huo Q."/>
            <person name="Li W."/>
            <person name="Guo W."/>
            <person name="Chen H."/>
            <person name="Chen S."/>
            <person name="Zhou L."/>
            <person name="Zhou L."/>
            <person name="Ni X."/>
            <person name="Tian J."/>
            <person name="Zhou Y."/>
            <person name="Sheng Y."/>
            <person name="Liu T."/>
            <person name="Pan Y."/>
            <person name="Xia L."/>
            <person name="Li J."/>
            <person name="Zhao F."/>
            <person name="Cao W."/>
        </authorList>
    </citation>
    <scope>NUCLEOTIDE SEQUENCE</scope>
    <source>
        <strain evidence="15">Rmic-2018</strain>
        <tissue evidence="15">Larvae</tissue>
    </source>
</reference>
<evidence type="ECO:0000256" key="13">
    <source>
        <dbReference type="SAM" id="MobiDB-lite"/>
    </source>
</evidence>
<keyword evidence="3" id="KW-0479">Metal-binding</keyword>
<feature type="domain" description="THAP-type" evidence="14">
    <location>
        <begin position="479"/>
        <end position="573"/>
    </location>
</feature>
<evidence type="ECO:0000256" key="2">
    <source>
        <dbReference type="ARBA" id="ARBA00006177"/>
    </source>
</evidence>
<protein>
    <recommendedName>
        <fullName evidence="14">THAP-type domain-containing protein</fullName>
    </recommendedName>
</protein>
<keyword evidence="7" id="KW-0175">Coiled coil</keyword>
<dbReference type="PANTHER" id="PTHR46600">
    <property type="entry name" value="THAP DOMAIN-CONTAINING"/>
    <property type="match status" value="1"/>
</dbReference>
<comment type="similarity">
    <text evidence="2">Belongs to the THAP1 family.</text>
</comment>
<feature type="compositionally biased region" description="Polar residues" evidence="13">
    <location>
        <begin position="251"/>
        <end position="268"/>
    </location>
</feature>
<evidence type="ECO:0000313" key="15">
    <source>
        <dbReference type="EMBL" id="KAH8036623.1"/>
    </source>
</evidence>
<reference evidence="15" key="1">
    <citation type="journal article" date="2020" name="Cell">
        <title>Large-Scale Comparative Analyses of Tick Genomes Elucidate Their Genetic Diversity and Vector Capacities.</title>
        <authorList>
            <consortium name="Tick Genome and Microbiome Consortium (TIGMIC)"/>
            <person name="Jia N."/>
            <person name="Wang J."/>
            <person name="Shi W."/>
            <person name="Du L."/>
            <person name="Sun Y."/>
            <person name="Zhan W."/>
            <person name="Jiang J.F."/>
            <person name="Wang Q."/>
            <person name="Zhang B."/>
            <person name="Ji P."/>
            <person name="Bell-Sakyi L."/>
            <person name="Cui X.M."/>
            <person name="Yuan T.T."/>
            <person name="Jiang B.G."/>
            <person name="Yang W.F."/>
            <person name="Lam T.T."/>
            <person name="Chang Q.C."/>
            <person name="Ding S.J."/>
            <person name="Wang X.J."/>
            <person name="Zhu J.G."/>
            <person name="Ruan X.D."/>
            <person name="Zhao L."/>
            <person name="Wei J.T."/>
            <person name="Ye R.Z."/>
            <person name="Que T.C."/>
            <person name="Du C.H."/>
            <person name="Zhou Y.H."/>
            <person name="Cheng J.X."/>
            <person name="Dai P.F."/>
            <person name="Guo W.B."/>
            <person name="Han X.H."/>
            <person name="Huang E.J."/>
            <person name="Li L.F."/>
            <person name="Wei W."/>
            <person name="Gao Y.C."/>
            <person name="Liu J.Z."/>
            <person name="Shao H.Z."/>
            <person name="Wang X."/>
            <person name="Wang C.C."/>
            <person name="Yang T.C."/>
            <person name="Huo Q.B."/>
            <person name="Li W."/>
            <person name="Chen H.Y."/>
            <person name="Chen S.E."/>
            <person name="Zhou L.G."/>
            <person name="Ni X.B."/>
            <person name="Tian J.H."/>
            <person name="Sheng Y."/>
            <person name="Liu T."/>
            <person name="Pan Y.S."/>
            <person name="Xia L.Y."/>
            <person name="Li J."/>
            <person name="Zhao F."/>
            <person name="Cao W.C."/>
        </authorList>
    </citation>
    <scope>NUCLEOTIDE SEQUENCE</scope>
    <source>
        <strain evidence="15">Rmic-2018</strain>
    </source>
</reference>